<dbReference type="CDD" id="cd03217">
    <property type="entry name" value="ABC_FeS_Assembly"/>
    <property type="match status" value="1"/>
</dbReference>
<evidence type="ECO:0000256" key="3">
    <source>
        <dbReference type="ARBA" id="ARBA00022840"/>
    </source>
</evidence>
<dbReference type="GO" id="GO:0016887">
    <property type="term" value="F:ATP hydrolysis activity"/>
    <property type="evidence" value="ECO:0007669"/>
    <property type="project" value="InterPro"/>
</dbReference>
<dbReference type="Proteomes" id="UP000294321">
    <property type="component" value="Chromosome"/>
</dbReference>
<dbReference type="KEGG" id="lji:ELX58_02870"/>
<dbReference type="InterPro" id="IPR003439">
    <property type="entry name" value="ABC_transporter-like_ATP-bd"/>
</dbReference>
<evidence type="ECO:0000256" key="2">
    <source>
        <dbReference type="ARBA" id="ARBA00022741"/>
    </source>
</evidence>
<dbReference type="Gene3D" id="3.40.50.300">
    <property type="entry name" value="P-loop containing nucleotide triphosphate hydrolases"/>
    <property type="match status" value="1"/>
</dbReference>
<dbReference type="AlphaFoldDB" id="A0A4P6ZK25"/>
<gene>
    <name evidence="5" type="primary">sufC</name>
    <name evidence="5" type="ORF">ELX58_02870</name>
</gene>
<dbReference type="InterPro" id="IPR003593">
    <property type="entry name" value="AAA+_ATPase"/>
</dbReference>
<reference evidence="6" key="1">
    <citation type="submission" date="2018-12" db="EMBL/GenBank/DDBJ databases">
        <title>A new species of lactobacillus.</title>
        <authorList>
            <person name="Jian Y."/>
            <person name="Xin L."/>
            <person name="Hong Z.J."/>
            <person name="Ming L.Z."/>
            <person name="Hong X.Z."/>
        </authorList>
    </citation>
    <scope>NUCLEOTIDE SEQUENCE [LARGE SCALE GENOMIC DNA]</scope>
    <source>
        <strain evidence="6">HSLZ-75</strain>
    </source>
</reference>
<dbReference type="PROSITE" id="PS50893">
    <property type="entry name" value="ABC_TRANSPORTER_2"/>
    <property type="match status" value="1"/>
</dbReference>
<dbReference type="GO" id="GO:0005524">
    <property type="term" value="F:ATP binding"/>
    <property type="evidence" value="ECO:0007669"/>
    <property type="project" value="UniProtKB-KW"/>
</dbReference>
<evidence type="ECO:0000313" key="5">
    <source>
        <dbReference type="EMBL" id="QBP18105.1"/>
    </source>
</evidence>
<dbReference type="InterPro" id="IPR017871">
    <property type="entry name" value="ABC_transporter-like_CS"/>
</dbReference>
<accession>A0A4P6ZK25</accession>
<keyword evidence="2" id="KW-0547">Nucleotide-binding</keyword>
<dbReference type="InterPro" id="IPR027417">
    <property type="entry name" value="P-loop_NTPase"/>
</dbReference>
<organism evidence="5 6">
    <name type="scientific">Acetilactobacillus jinshanensis</name>
    <dbReference type="NCBI Taxonomy" id="1720083"/>
    <lineage>
        <taxon>Bacteria</taxon>
        <taxon>Bacillati</taxon>
        <taxon>Bacillota</taxon>
        <taxon>Bacilli</taxon>
        <taxon>Lactobacillales</taxon>
        <taxon>Lactobacillaceae</taxon>
        <taxon>Acetilactobacillus</taxon>
    </lineage>
</organism>
<dbReference type="OrthoDB" id="9806149at2"/>
<feature type="domain" description="ABC transporter" evidence="4">
    <location>
        <begin position="4"/>
        <end position="249"/>
    </location>
</feature>
<dbReference type="NCBIfam" id="TIGR01978">
    <property type="entry name" value="sufC"/>
    <property type="match status" value="1"/>
</dbReference>
<dbReference type="PROSITE" id="PS00211">
    <property type="entry name" value="ABC_TRANSPORTER_1"/>
    <property type="match status" value="1"/>
</dbReference>
<evidence type="ECO:0000256" key="1">
    <source>
        <dbReference type="ARBA" id="ARBA00006216"/>
    </source>
</evidence>
<keyword evidence="3" id="KW-0067">ATP-binding</keyword>
<name>A0A4P6ZK25_9LACO</name>
<proteinExistence type="inferred from homology"/>
<dbReference type="PANTHER" id="PTHR43204:SF1">
    <property type="entry name" value="ABC TRANSPORTER I FAMILY MEMBER 6, CHLOROPLASTIC"/>
    <property type="match status" value="1"/>
</dbReference>
<protein>
    <submittedName>
        <fullName evidence="5">Fe-S cluster assembly ATPase SufC</fullName>
    </submittedName>
</protein>
<comment type="similarity">
    <text evidence="1">Belongs to the ABC transporter superfamily. Ycf16 family.</text>
</comment>
<dbReference type="EMBL" id="CP034726">
    <property type="protein sequence ID" value="QBP18105.1"/>
    <property type="molecule type" value="Genomic_DNA"/>
</dbReference>
<dbReference type="InterPro" id="IPR010230">
    <property type="entry name" value="FeS-cluster_ATPase_SufC"/>
</dbReference>
<dbReference type="Pfam" id="PF00005">
    <property type="entry name" value="ABC_tran"/>
    <property type="match status" value="1"/>
</dbReference>
<evidence type="ECO:0000259" key="4">
    <source>
        <dbReference type="PROSITE" id="PS50893"/>
    </source>
</evidence>
<dbReference type="PANTHER" id="PTHR43204">
    <property type="entry name" value="ABC TRANSPORTER I FAMILY MEMBER 6, CHLOROPLASTIC"/>
    <property type="match status" value="1"/>
</dbReference>
<dbReference type="SMART" id="SM00382">
    <property type="entry name" value="AAA"/>
    <property type="match status" value="1"/>
</dbReference>
<dbReference type="RefSeq" id="WP_133441662.1">
    <property type="nucleotide sequence ID" value="NZ_CP034726.1"/>
</dbReference>
<sequence length="262" mass="29409">MMGLKIRNLHVKIKENNREVLKGVNLTIPDGEIHAIMGPNGTGKSTLSQTIMGSPRYQVTQGTIEFNGHQLNNMPTDARARLGLFIGMQYPMEIKGVKNADFIREAVEATHNTGDHHVSILSFLKAMHKNMNILDMDDSYAERYLNEGFSGGEKKRNEVLQMMMIQPKLAILDEIDSGLDIDALHVISRGINHMRSPHFSAMIITHYNRILKYVKPDVVHVMMDGRMVTHGGPELADRLEREGYAGLRDDLGLHVKLVDDDG</sequence>
<evidence type="ECO:0000313" key="6">
    <source>
        <dbReference type="Proteomes" id="UP000294321"/>
    </source>
</evidence>
<keyword evidence="6" id="KW-1185">Reference proteome</keyword>
<dbReference type="SUPFAM" id="SSF52540">
    <property type="entry name" value="P-loop containing nucleoside triphosphate hydrolases"/>
    <property type="match status" value="1"/>
</dbReference>